<name>A0AA41X1H4_9ALTE</name>
<dbReference type="RefSeq" id="WP_254099224.1">
    <property type="nucleotide sequence ID" value="NZ_JANATA010000005.1"/>
</dbReference>
<evidence type="ECO:0000313" key="2">
    <source>
        <dbReference type="EMBL" id="MCP3428147.1"/>
    </source>
</evidence>
<dbReference type="SMART" id="SM00782">
    <property type="entry name" value="PhnA_Zn_Ribbon"/>
    <property type="match status" value="1"/>
</dbReference>
<dbReference type="Proteomes" id="UP001165413">
    <property type="component" value="Unassembled WGS sequence"/>
</dbReference>
<dbReference type="Gene3D" id="2.30.30.40">
    <property type="entry name" value="SH3 Domains"/>
    <property type="match status" value="1"/>
</dbReference>
<feature type="domain" description="PhnA protein N-terminal proteobacterial" evidence="1">
    <location>
        <begin position="6"/>
        <end position="52"/>
    </location>
</feature>
<protein>
    <submittedName>
        <fullName evidence="2">PhnA domain-containing protein</fullName>
    </submittedName>
</protein>
<dbReference type="InterPro" id="IPR013991">
    <property type="entry name" value="PhnaA_N_proteobac"/>
</dbReference>
<sequence length="187" mass="20542">MSIEKHLAERAGSVCEACASGDNLTPYTLDYSPDTTANCAVLLCKTCLDQVDGEVAIDINHWRCLGDSMWSQTPAVQVFIYRMLGRLSTESWAQDLAEMMYLEDDVRKWAESGMIENDEPTLDINGVALKAGDSVNIVKDLDVKGAGFTAKRGTPVRNIGLCDNPLHIEGRVNGQRIVIIAAYTKKM</sequence>
<dbReference type="EMBL" id="JANATA010000005">
    <property type="protein sequence ID" value="MCP3428147.1"/>
    <property type="molecule type" value="Genomic_DNA"/>
</dbReference>
<dbReference type="AlphaFoldDB" id="A0AA41X1H4"/>
<comment type="caution">
    <text evidence="2">The sequence shown here is derived from an EMBL/GenBank/DDBJ whole genome shotgun (WGS) entry which is preliminary data.</text>
</comment>
<accession>A0AA41X1H4</accession>
<dbReference type="InterPro" id="IPR013988">
    <property type="entry name" value="YjdM_C"/>
</dbReference>
<dbReference type="SUPFAM" id="SSF82057">
    <property type="entry name" value="Prokaryotic SH3-related domain"/>
    <property type="match status" value="1"/>
</dbReference>
<evidence type="ECO:0000259" key="1">
    <source>
        <dbReference type="SMART" id="SM00782"/>
    </source>
</evidence>
<evidence type="ECO:0000313" key="3">
    <source>
        <dbReference type="Proteomes" id="UP001165413"/>
    </source>
</evidence>
<organism evidence="2 3">
    <name type="scientific">Opacimonas viscosa</name>
    <dbReference type="NCBI Taxonomy" id="2961944"/>
    <lineage>
        <taxon>Bacteria</taxon>
        <taxon>Pseudomonadati</taxon>
        <taxon>Pseudomonadota</taxon>
        <taxon>Gammaproteobacteria</taxon>
        <taxon>Alteromonadales</taxon>
        <taxon>Alteromonadaceae</taxon>
        <taxon>Opacimonas</taxon>
    </lineage>
</organism>
<gene>
    <name evidence="2" type="ORF">NLF92_04220</name>
</gene>
<reference evidence="2" key="1">
    <citation type="submission" date="2022-07" db="EMBL/GenBank/DDBJ databases">
        <title>Characterization of the Novel Bacterium Alteromonas immobilis LMIT006 and Alteromonas gregis LMIT007.</title>
        <authorList>
            <person name="Lin X."/>
        </authorList>
    </citation>
    <scope>NUCLEOTIDE SEQUENCE</scope>
    <source>
        <strain evidence="2">LMIT007</strain>
    </source>
</reference>
<proteinExistence type="predicted"/>
<dbReference type="Pfam" id="PF03831">
    <property type="entry name" value="YjdM"/>
    <property type="match status" value="1"/>
</dbReference>
<keyword evidence="3" id="KW-1185">Reference proteome</keyword>